<proteinExistence type="predicted"/>
<dbReference type="PROSITE" id="PS51257">
    <property type="entry name" value="PROKAR_LIPOPROTEIN"/>
    <property type="match status" value="1"/>
</dbReference>
<dbReference type="Proteomes" id="UP000069771">
    <property type="component" value="Chromosome"/>
</dbReference>
<keyword evidence="1" id="KW-1133">Transmembrane helix</keyword>
<evidence type="ECO:0000313" key="3">
    <source>
        <dbReference type="Proteomes" id="UP000069771"/>
    </source>
</evidence>
<sequence>MHRYLPVVFLAVSCCGMVVFFGSGCLELAGLYQEPSVHEIQWIMMQSARQPGFLICGLLAAVNLIALVWEIHWFSYLDSRLARHIRNHHSDPVFPLSCKAWESSRRSFEQKQAALRLQLREQQYRYENLCHQLKSGLCALQLQADISENPPMIRAVRHMNELVENMLKTAGQSALEKGMTFSSLSLDRLVTNIVMNHPHMTRIKTNLAPVRFHGDCFYLQELLLTLLDNALDACSGRTKFSCS</sequence>
<dbReference type="AlphaFoldDB" id="A0A140DV90"/>
<evidence type="ECO:0000313" key="2">
    <source>
        <dbReference type="EMBL" id="AMK54567.1"/>
    </source>
</evidence>
<dbReference type="STRING" id="1702221.AALO17_14330"/>
<dbReference type="SUPFAM" id="SSF55874">
    <property type="entry name" value="ATPase domain of HSP90 chaperone/DNA topoisomerase II/histidine kinase"/>
    <property type="match status" value="1"/>
</dbReference>
<dbReference type="KEGG" id="fro:AALO17_14330"/>
<reference evidence="2 3" key="1">
    <citation type="journal article" date="2016" name="Gut Pathog.">
        <title>Whole genome sequencing of "Faecalibaculum rodentium" ALO17, isolated from C57BL/6J laboratory mouse feces.</title>
        <authorList>
            <person name="Lim S."/>
            <person name="Chang D.H."/>
            <person name="Ahn S."/>
            <person name="Kim B.C."/>
        </authorList>
    </citation>
    <scope>NUCLEOTIDE SEQUENCE [LARGE SCALE GENOMIC DNA]</scope>
    <source>
        <strain evidence="2 3">Alo17</strain>
    </source>
</reference>
<keyword evidence="3" id="KW-1185">Reference proteome</keyword>
<dbReference type="EMBL" id="CP011391">
    <property type="protein sequence ID" value="AMK54567.1"/>
    <property type="molecule type" value="Genomic_DNA"/>
</dbReference>
<keyword evidence="1" id="KW-0812">Transmembrane</keyword>
<name>A0A140DV90_9FIRM</name>
<gene>
    <name evidence="2" type="ORF">AALO17_14330</name>
</gene>
<dbReference type="RefSeq" id="WP_300903814.1">
    <property type="nucleotide sequence ID" value="NZ_CAOPMF010000015.1"/>
</dbReference>
<protein>
    <submittedName>
        <fullName evidence="2">Uncharacterized protein</fullName>
    </submittedName>
</protein>
<dbReference type="InterPro" id="IPR036890">
    <property type="entry name" value="HATPase_C_sf"/>
</dbReference>
<keyword evidence="1" id="KW-0472">Membrane</keyword>
<feature type="transmembrane region" description="Helical" evidence="1">
    <location>
        <begin position="7"/>
        <end position="32"/>
    </location>
</feature>
<evidence type="ECO:0000256" key="1">
    <source>
        <dbReference type="SAM" id="Phobius"/>
    </source>
</evidence>
<accession>A0A140DV90</accession>
<feature type="transmembrane region" description="Helical" evidence="1">
    <location>
        <begin position="52"/>
        <end position="76"/>
    </location>
</feature>
<organism evidence="2 3">
    <name type="scientific">Faecalibaculum rodentium</name>
    <dbReference type="NCBI Taxonomy" id="1702221"/>
    <lineage>
        <taxon>Bacteria</taxon>
        <taxon>Bacillati</taxon>
        <taxon>Bacillota</taxon>
        <taxon>Erysipelotrichia</taxon>
        <taxon>Erysipelotrichales</taxon>
        <taxon>Erysipelotrichaceae</taxon>
        <taxon>Faecalibaculum</taxon>
    </lineage>
</organism>